<evidence type="ECO:0000313" key="1">
    <source>
        <dbReference type="EMBL" id="TPG43986.1"/>
    </source>
</evidence>
<protein>
    <submittedName>
        <fullName evidence="1">Uncharacterized protein</fullName>
    </submittedName>
</protein>
<evidence type="ECO:0000313" key="2">
    <source>
        <dbReference type="Proteomes" id="UP000319700"/>
    </source>
</evidence>
<comment type="caution">
    <text evidence="1">The sequence shown here is derived from an EMBL/GenBank/DDBJ whole genome shotgun (WGS) entry which is preliminary data.</text>
</comment>
<name>A0A502F5U4_9FLAO</name>
<keyword evidence="2" id="KW-1185">Reference proteome</keyword>
<gene>
    <name evidence="1" type="ORF">EAH81_05400</name>
</gene>
<accession>A0A502F5U4</accession>
<dbReference type="EMBL" id="RCZH01000003">
    <property type="protein sequence ID" value="TPG43986.1"/>
    <property type="molecule type" value="Genomic_DNA"/>
</dbReference>
<sequence>MHNYFDDRNNLNKSVPILLIENQERYGEHFSTEITNLRFEYLQEIVESLEKVLSGELQYYDFGYEVYSIECKKEIAQVIDTYNYWKCIAEIPTQAIYLLLKDWRDYLISNPVITESKDVAKDLEIPFNYIFFDGINLLEVTGSYDNWLSSDDYAVYSNSYVEIREKRIYIFKENVKTLSTFRYFSKQELELLTKKHNLKIKQRDDCFYAYDDNYISRTLEISQNDQLTVIYCLTGSYGPEGIFIYAVFENQKEMKLIEQFYCIQTEIFGNGSKNINESIASIKTELIRPDIKILDPNGNNLSSERKTYRKQITARPSEYSQESFIIDELLFLSKTYGFEIEEHAIYKGYYTSVLKIHKLYDCPGEIILIEHQGKQYIMIEFKRWQFEYQPRGAGEDSYGEDVTYVLGIWENPLLTDEIITKIKLKR</sequence>
<dbReference type="Proteomes" id="UP000319700">
    <property type="component" value="Unassembled WGS sequence"/>
</dbReference>
<organism evidence="1 2">
    <name type="scientific">Flavobacterium pectinovorum</name>
    <dbReference type="NCBI Taxonomy" id="29533"/>
    <lineage>
        <taxon>Bacteria</taxon>
        <taxon>Pseudomonadati</taxon>
        <taxon>Bacteroidota</taxon>
        <taxon>Flavobacteriia</taxon>
        <taxon>Flavobacteriales</taxon>
        <taxon>Flavobacteriaceae</taxon>
        <taxon>Flavobacterium</taxon>
    </lineage>
</organism>
<proteinExistence type="predicted"/>
<dbReference type="AlphaFoldDB" id="A0A502F5U4"/>
<reference evidence="1 2" key="1">
    <citation type="journal article" date="2019" name="Environ. Microbiol.">
        <title>Species interactions and distinct microbial communities in high Arctic permafrost affected cryosols are associated with the CH4 and CO2 gas fluxes.</title>
        <authorList>
            <person name="Altshuler I."/>
            <person name="Hamel J."/>
            <person name="Turney S."/>
            <person name="Magnuson E."/>
            <person name="Levesque R."/>
            <person name="Greer C."/>
            <person name="Whyte L.G."/>
        </authorList>
    </citation>
    <scope>NUCLEOTIDE SEQUENCE [LARGE SCALE GENOMIC DNA]</scope>
    <source>
        <strain evidence="1 2">42</strain>
    </source>
</reference>